<accession>A0AAD7S4T1</accession>
<organism evidence="1 2">
    <name type="scientific">Aldrovandia affinis</name>
    <dbReference type="NCBI Taxonomy" id="143900"/>
    <lineage>
        <taxon>Eukaryota</taxon>
        <taxon>Metazoa</taxon>
        <taxon>Chordata</taxon>
        <taxon>Craniata</taxon>
        <taxon>Vertebrata</taxon>
        <taxon>Euteleostomi</taxon>
        <taxon>Actinopterygii</taxon>
        <taxon>Neopterygii</taxon>
        <taxon>Teleostei</taxon>
        <taxon>Notacanthiformes</taxon>
        <taxon>Halosauridae</taxon>
        <taxon>Aldrovandia</taxon>
    </lineage>
</organism>
<name>A0AAD7S4T1_9TELE</name>
<evidence type="ECO:0000313" key="1">
    <source>
        <dbReference type="EMBL" id="KAJ8396004.1"/>
    </source>
</evidence>
<reference evidence="1" key="1">
    <citation type="journal article" date="2023" name="Science">
        <title>Genome structures resolve the early diversification of teleost fishes.</title>
        <authorList>
            <person name="Parey E."/>
            <person name="Louis A."/>
            <person name="Montfort J."/>
            <person name="Bouchez O."/>
            <person name="Roques C."/>
            <person name="Iampietro C."/>
            <person name="Lluch J."/>
            <person name="Castinel A."/>
            <person name="Donnadieu C."/>
            <person name="Desvignes T."/>
            <person name="Floi Bucao C."/>
            <person name="Jouanno E."/>
            <person name="Wen M."/>
            <person name="Mejri S."/>
            <person name="Dirks R."/>
            <person name="Jansen H."/>
            <person name="Henkel C."/>
            <person name="Chen W.J."/>
            <person name="Zahm M."/>
            <person name="Cabau C."/>
            <person name="Klopp C."/>
            <person name="Thompson A.W."/>
            <person name="Robinson-Rechavi M."/>
            <person name="Braasch I."/>
            <person name="Lecointre G."/>
            <person name="Bobe J."/>
            <person name="Postlethwait J.H."/>
            <person name="Berthelot C."/>
            <person name="Roest Crollius H."/>
            <person name="Guiguen Y."/>
        </authorList>
    </citation>
    <scope>NUCLEOTIDE SEQUENCE</scope>
    <source>
        <strain evidence="1">NC1722</strain>
    </source>
</reference>
<sequence>MGHSGGGQAPGLGTVAQFETSCLGSGKTVSPIQLWALQGLIISRLGLGPGHRISCRPINGCSIMVSQDGPTLPLLLHSDFRDEDGAPRELIGQGALQAKYMQGVGCDRLVDSSLPPDYEHAA</sequence>
<proteinExistence type="predicted"/>
<comment type="caution">
    <text evidence="1">The sequence shown here is derived from an EMBL/GenBank/DDBJ whole genome shotgun (WGS) entry which is preliminary data.</text>
</comment>
<dbReference type="Proteomes" id="UP001221898">
    <property type="component" value="Unassembled WGS sequence"/>
</dbReference>
<dbReference type="AlphaFoldDB" id="A0AAD7S4T1"/>
<evidence type="ECO:0000313" key="2">
    <source>
        <dbReference type="Proteomes" id="UP001221898"/>
    </source>
</evidence>
<dbReference type="EMBL" id="JAINUG010000110">
    <property type="protein sequence ID" value="KAJ8396004.1"/>
    <property type="molecule type" value="Genomic_DNA"/>
</dbReference>
<keyword evidence="2" id="KW-1185">Reference proteome</keyword>
<gene>
    <name evidence="1" type="ORF">AAFF_G00025360</name>
</gene>
<protein>
    <submittedName>
        <fullName evidence="1">Uncharacterized protein</fullName>
    </submittedName>
</protein>